<evidence type="ECO:0000313" key="7">
    <source>
        <dbReference type="Proteomes" id="UP000699985"/>
    </source>
</evidence>
<evidence type="ECO:0000259" key="5">
    <source>
        <dbReference type="Pfam" id="PF00425"/>
    </source>
</evidence>
<dbReference type="InterPro" id="IPR015890">
    <property type="entry name" value="Chorismate_C"/>
</dbReference>
<name>A0A966HQ31_9PROT</name>
<keyword evidence="2" id="KW-0479">Metal-binding</keyword>
<evidence type="ECO:0000256" key="4">
    <source>
        <dbReference type="ARBA" id="ARBA00023239"/>
    </source>
</evidence>
<dbReference type="GO" id="GO:0000162">
    <property type="term" value="P:L-tryptophan biosynthetic process"/>
    <property type="evidence" value="ECO:0007669"/>
    <property type="project" value="TreeGrafter"/>
</dbReference>
<gene>
    <name evidence="6" type="ORF">EBX29_02710</name>
</gene>
<dbReference type="GO" id="GO:0046872">
    <property type="term" value="F:metal ion binding"/>
    <property type="evidence" value="ECO:0007669"/>
    <property type="project" value="UniProtKB-KW"/>
</dbReference>
<dbReference type="InterPro" id="IPR019999">
    <property type="entry name" value="Anth_synth_I-like"/>
</dbReference>
<evidence type="ECO:0000256" key="2">
    <source>
        <dbReference type="ARBA" id="ARBA00022723"/>
    </source>
</evidence>
<dbReference type="PANTHER" id="PTHR11236">
    <property type="entry name" value="AMINOBENZOATE/ANTHRANILATE SYNTHASE"/>
    <property type="match status" value="1"/>
</dbReference>
<feature type="non-terminal residue" evidence="6">
    <location>
        <position position="1"/>
    </location>
</feature>
<accession>A0A966HQ31</accession>
<comment type="caution">
    <text evidence="6">The sequence shown here is derived from an EMBL/GenBank/DDBJ whole genome shotgun (WGS) entry which is preliminary data.</text>
</comment>
<dbReference type="GO" id="GO:0016829">
    <property type="term" value="F:lyase activity"/>
    <property type="evidence" value="ECO:0007669"/>
    <property type="project" value="UniProtKB-KW"/>
</dbReference>
<sequence>LNKNKKKNKIISNISKKNFLDSISTAKELINNGEIFQVVLSQRFESTLNKTPINFYKKLRILNPSPFMFFFNFDNFKIAGSSPEILVRVRNNKITIRPIAGTRPRGKNLKEDYKFQKELINDKKEISEHLMLLDLGRNDVGKVSKIGSVKVDQKFKIEKYSHVMHIVSNVVGDFDNKNTLLDTLFSGFPAGTVSGAPKIRAMEIIDDLEMSKRKLYAGGIGYFTPNNEMDTCIALRTALIINNKIYVQSGAGIVAESIPLNEYKETVNKAKALFEAAK</sequence>
<dbReference type="Gene3D" id="3.60.120.10">
    <property type="entry name" value="Anthranilate synthase"/>
    <property type="match status" value="1"/>
</dbReference>
<dbReference type="InterPro" id="IPR005801">
    <property type="entry name" value="ADC_synthase"/>
</dbReference>
<keyword evidence="3" id="KW-0460">Magnesium</keyword>
<comment type="cofactor">
    <cofactor evidence="1">
        <name>Mg(2+)</name>
        <dbReference type="ChEBI" id="CHEBI:18420"/>
    </cofactor>
</comment>
<organism evidence="6 7">
    <name type="scientific">Candidatus Fonsibacter lacus</name>
    <dbReference type="NCBI Taxonomy" id="2576439"/>
    <lineage>
        <taxon>Bacteria</taxon>
        <taxon>Pseudomonadati</taxon>
        <taxon>Pseudomonadota</taxon>
        <taxon>Alphaproteobacteria</taxon>
        <taxon>Candidatus Pelagibacterales</taxon>
        <taxon>Candidatus Pelagibacterales incertae sedis</taxon>
        <taxon>Candidatus Fonsibacter</taxon>
    </lineage>
</organism>
<proteinExistence type="predicted"/>
<feature type="domain" description="Chorismate-utilising enzyme C-terminal" evidence="5">
    <location>
        <begin position="16"/>
        <end position="269"/>
    </location>
</feature>
<evidence type="ECO:0000256" key="1">
    <source>
        <dbReference type="ARBA" id="ARBA00001946"/>
    </source>
</evidence>
<dbReference type="PRINTS" id="PR00095">
    <property type="entry name" value="ANTSNTHASEI"/>
</dbReference>
<evidence type="ECO:0000256" key="3">
    <source>
        <dbReference type="ARBA" id="ARBA00022842"/>
    </source>
</evidence>
<dbReference type="Proteomes" id="UP000699985">
    <property type="component" value="Unassembled WGS sequence"/>
</dbReference>
<dbReference type="EMBL" id="RGMI01000110">
    <property type="protein sequence ID" value="NCU50668.1"/>
    <property type="molecule type" value="Genomic_DNA"/>
</dbReference>
<dbReference type="PANTHER" id="PTHR11236:SF48">
    <property type="entry name" value="ISOCHORISMATE SYNTHASE MENF"/>
    <property type="match status" value="1"/>
</dbReference>
<evidence type="ECO:0000313" key="6">
    <source>
        <dbReference type="EMBL" id="NCU50668.1"/>
    </source>
</evidence>
<dbReference type="SUPFAM" id="SSF56322">
    <property type="entry name" value="ADC synthase"/>
    <property type="match status" value="1"/>
</dbReference>
<dbReference type="Pfam" id="PF00425">
    <property type="entry name" value="Chorismate_bind"/>
    <property type="match status" value="1"/>
</dbReference>
<protein>
    <submittedName>
        <fullName evidence="6">Anthranilate synthase component I family protein</fullName>
    </submittedName>
</protein>
<dbReference type="AlphaFoldDB" id="A0A966HQ31"/>
<reference evidence="6" key="1">
    <citation type="submission" date="2018-10" db="EMBL/GenBank/DDBJ databases">
        <title>Iterative Subtractive Binning of Freshwater Chronoseries Metagenomes Recovers Nearly Complete Genomes from over Four Hundred Novel Species.</title>
        <authorList>
            <person name="Rodriguez-R L.M."/>
            <person name="Tsementzi D."/>
            <person name="Luo C."/>
            <person name="Konstantinidis K.T."/>
        </authorList>
    </citation>
    <scope>NUCLEOTIDE SEQUENCE</scope>
    <source>
        <strain evidence="6">WB8_1A_003</strain>
    </source>
</reference>
<keyword evidence="4" id="KW-0456">Lyase</keyword>